<evidence type="ECO:0000313" key="2">
    <source>
        <dbReference type="Proteomes" id="UP001206925"/>
    </source>
</evidence>
<organism evidence="1 2">
    <name type="scientific">Ambrosia artemisiifolia</name>
    <name type="common">Common ragweed</name>
    <dbReference type="NCBI Taxonomy" id="4212"/>
    <lineage>
        <taxon>Eukaryota</taxon>
        <taxon>Viridiplantae</taxon>
        <taxon>Streptophyta</taxon>
        <taxon>Embryophyta</taxon>
        <taxon>Tracheophyta</taxon>
        <taxon>Spermatophyta</taxon>
        <taxon>Magnoliopsida</taxon>
        <taxon>eudicotyledons</taxon>
        <taxon>Gunneridae</taxon>
        <taxon>Pentapetalae</taxon>
        <taxon>asterids</taxon>
        <taxon>campanulids</taxon>
        <taxon>Asterales</taxon>
        <taxon>Asteraceae</taxon>
        <taxon>Asteroideae</taxon>
        <taxon>Heliantheae alliance</taxon>
        <taxon>Heliantheae</taxon>
        <taxon>Ambrosia</taxon>
    </lineage>
</organism>
<protein>
    <submittedName>
        <fullName evidence="1">Uncharacterized protein</fullName>
    </submittedName>
</protein>
<reference evidence="1" key="1">
    <citation type="submission" date="2022-06" db="EMBL/GenBank/DDBJ databases">
        <title>Uncovering the hologenomic basis of an extraordinary plant invasion.</title>
        <authorList>
            <person name="Bieker V.C."/>
            <person name="Martin M.D."/>
            <person name="Gilbert T."/>
            <person name="Hodgins K."/>
            <person name="Battlay P."/>
            <person name="Petersen B."/>
            <person name="Wilson J."/>
        </authorList>
    </citation>
    <scope>NUCLEOTIDE SEQUENCE</scope>
    <source>
        <strain evidence="1">AA19_3_7</strain>
        <tissue evidence="1">Leaf</tissue>
    </source>
</reference>
<name>A0AAD5BK45_AMBAR</name>
<comment type="caution">
    <text evidence="1">The sequence shown here is derived from an EMBL/GenBank/DDBJ whole genome shotgun (WGS) entry which is preliminary data.</text>
</comment>
<evidence type="ECO:0000313" key="1">
    <source>
        <dbReference type="EMBL" id="KAI7724546.1"/>
    </source>
</evidence>
<dbReference type="AlphaFoldDB" id="A0AAD5BK45"/>
<dbReference type="EMBL" id="JAMZMK010012196">
    <property type="protein sequence ID" value="KAI7724546.1"/>
    <property type="molecule type" value="Genomic_DNA"/>
</dbReference>
<gene>
    <name evidence="1" type="ORF">M8C21_017720</name>
</gene>
<accession>A0AAD5BK45</accession>
<keyword evidence="2" id="KW-1185">Reference proteome</keyword>
<sequence length="54" mass="6176">MKLEKNIALDNTSIIGIVLTEPLHQSYLTNSSETEMFMETVGVRPAYWFLVCLK</sequence>
<proteinExistence type="predicted"/>
<dbReference type="Proteomes" id="UP001206925">
    <property type="component" value="Unassembled WGS sequence"/>
</dbReference>